<evidence type="ECO:0000313" key="8">
    <source>
        <dbReference type="Proteomes" id="UP000225706"/>
    </source>
</evidence>
<keyword evidence="3 6" id="KW-1133">Transmembrane helix</keyword>
<dbReference type="SUPFAM" id="SSF144091">
    <property type="entry name" value="Rhomboid-like"/>
    <property type="match status" value="1"/>
</dbReference>
<dbReference type="STRING" id="50429.A0A2B4SA32"/>
<dbReference type="PANTHER" id="PTHR13377">
    <property type="entry name" value="PLACENTAL PROTEIN 6"/>
    <property type="match status" value="1"/>
</dbReference>
<feature type="transmembrane region" description="Helical" evidence="6">
    <location>
        <begin position="232"/>
        <end position="265"/>
    </location>
</feature>
<dbReference type="GO" id="GO:0005794">
    <property type="term" value="C:Golgi apparatus"/>
    <property type="evidence" value="ECO:0007669"/>
    <property type="project" value="TreeGrafter"/>
</dbReference>
<gene>
    <name evidence="7" type="primary">TMEM115</name>
    <name evidence="7" type="ORF">AWC38_SpisGene9693</name>
</gene>
<protein>
    <submittedName>
        <fullName evidence="7">Transmembrane protein 115</fullName>
    </submittedName>
</protein>
<dbReference type="Proteomes" id="UP000225706">
    <property type="component" value="Unassembled WGS sequence"/>
</dbReference>
<evidence type="ECO:0000256" key="4">
    <source>
        <dbReference type="ARBA" id="ARBA00023136"/>
    </source>
</evidence>
<dbReference type="OrthoDB" id="73612at2759"/>
<dbReference type="Gene3D" id="1.20.1540.10">
    <property type="entry name" value="Rhomboid-like"/>
    <property type="match status" value="1"/>
</dbReference>
<dbReference type="GO" id="GO:0006890">
    <property type="term" value="P:retrograde vesicle-mediated transport, Golgi to endoplasmic reticulum"/>
    <property type="evidence" value="ECO:0007669"/>
    <property type="project" value="InterPro"/>
</dbReference>
<dbReference type="Pfam" id="PF08551">
    <property type="entry name" value="DUF1751"/>
    <property type="match status" value="1"/>
</dbReference>
<proteinExistence type="predicted"/>
<organism evidence="7 8">
    <name type="scientific">Stylophora pistillata</name>
    <name type="common">Smooth cauliflower coral</name>
    <dbReference type="NCBI Taxonomy" id="50429"/>
    <lineage>
        <taxon>Eukaryota</taxon>
        <taxon>Metazoa</taxon>
        <taxon>Cnidaria</taxon>
        <taxon>Anthozoa</taxon>
        <taxon>Hexacorallia</taxon>
        <taxon>Scleractinia</taxon>
        <taxon>Astrocoeniina</taxon>
        <taxon>Pocilloporidae</taxon>
        <taxon>Stylophora</taxon>
    </lineage>
</organism>
<dbReference type="SMART" id="SM01160">
    <property type="entry name" value="DUF1751"/>
    <property type="match status" value="1"/>
</dbReference>
<feature type="transmembrane region" description="Helical" evidence="6">
    <location>
        <begin position="190"/>
        <end position="211"/>
    </location>
</feature>
<feature type="region of interest" description="Disordered" evidence="5">
    <location>
        <begin position="359"/>
        <end position="410"/>
    </location>
</feature>
<comment type="caution">
    <text evidence="7">The sequence shown here is derived from an EMBL/GenBank/DDBJ whole genome shotgun (WGS) entry which is preliminary data.</text>
</comment>
<reference evidence="8" key="1">
    <citation type="journal article" date="2017" name="bioRxiv">
        <title>Comparative analysis of the genomes of Stylophora pistillata and Acropora digitifera provides evidence for extensive differences between species of corals.</title>
        <authorList>
            <person name="Voolstra C.R."/>
            <person name="Li Y."/>
            <person name="Liew Y.J."/>
            <person name="Baumgarten S."/>
            <person name="Zoccola D."/>
            <person name="Flot J.-F."/>
            <person name="Tambutte S."/>
            <person name="Allemand D."/>
            <person name="Aranda M."/>
        </authorList>
    </citation>
    <scope>NUCLEOTIDE SEQUENCE [LARGE SCALE GENOMIC DNA]</scope>
</reference>
<evidence type="ECO:0000256" key="3">
    <source>
        <dbReference type="ARBA" id="ARBA00022989"/>
    </source>
</evidence>
<dbReference type="PANTHER" id="PTHR13377:SF3">
    <property type="entry name" value="TRANSMEMBRANE PROTEIN 115"/>
    <property type="match status" value="1"/>
</dbReference>
<keyword evidence="4 6" id="KW-0472">Membrane</keyword>
<evidence type="ECO:0000256" key="5">
    <source>
        <dbReference type="SAM" id="MobiDB-lite"/>
    </source>
</evidence>
<keyword evidence="2 6" id="KW-0812">Transmembrane</keyword>
<comment type="subcellular location">
    <subcellularLocation>
        <location evidence="1">Membrane</location>
        <topology evidence="1">Multi-pass membrane protein</topology>
    </subcellularLocation>
</comment>
<evidence type="ECO:0000256" key="2">
    <source>
        <dbReference type="ARBA" id="ARBA00022692"/>
    </source>
</evidence>
<keyword evidence="8" id="KW-1185">Reference proteome</keyword>
<feature type="transmembrane region" description="Helical" evidence="6">
    <location>
        <begin position="90"/>
        <end position="112"/>
    </location>
</feature>
<evidence type="ECO:0000256" key="1">
    <source>
        <dbReference type="ARBA" id="ARBA00004141"/>
    </source>
</evidence>
<dbReference type="InterPro" id="IPR013861">
    <property type="entry name" value="TMEM115/Pdh1/Rbl19"/>
</dbReference>
<dbReference type="FunFam" id="1.20.1540.10:FF:000004">
    <property type="entry name" value="Transmembrane protein 115"/>
    <property type="match status" value="1"/>
</dbReference>
<sequence length="410" mass="45418">MLLLRSCPREEAETQRRGAFGDTVSLNEYFQKDWTETRHFVSRQLCFLRMLDVNIQTNMAALDLDRVKAQVNKALGDASVVVKFSCATVCLLYCLSFLPTVYSVLAVTPGFIIPPHFRIWTLITGGFIEYRVWNMLIDIGVLVLCGQLLEPLWGALEFLKFVLILDIGTSLITSAVCVIAYVATFDTHMWFLQFSGMTGILSGMMVAFKQIKPEQEVSLSSIGLRVKHVPSLVVLVYSILCILGVFPIILLVMVLSGTMIGWVYLRFYQPRGKGVKGDLSESFSCASFFPEAAQPPVRTISTIIFNTMIRLKVCHKPIRTYDVGAPSAITISLPGMDPADAERRRQKALKALNERLQKLEQSTSWPSLDGPEGKDSPQSPGAVEEVPEIVVDQGTSKRTEGVPNGSSVPT</sequence>
<name>A0A2B4SA32_STYPI</name>
<accession>A0A2B4SA32</accession>
<dbReference type="EMBL" id="LSMT01000145">
    <property type="protein sequence ID" value="PFX25670.1"/>
    <property type="molecule type" value="Genomic_DNA"/>
</dbReference>
<feature type="transmembrane region" description="Helical" evidence="6">
    <location>
        <begin position="132"/>
        <end position="149"/>
    </location>
</feature>
<dbReference type="AlphaFoldDB" id="A0A2B4SA32"/>
<dbReference type="InterPro" id="IPR035952">
    <property type="entry name" value="Rhomboid-like_sf"/>
</dbReference>
<dbReference type="GO" id="GO:0016020">
    <property type="term" value="C:membrane"/>
    <property type="evidence" value="ECO:0007669"/>
    <property type="project" value="UniProtKB-SubCell"/>
</dbReference>
<feature type="transmembrane region" description="Helical" evidence="6">
    <location>
        <begin position="161"/>
        <end position="184"/>
    </location>
</feature>
<evidence type="ECO:0000313" key="7">
    <source>
        <dbReference type="EMBL" id="PFX25670.1"/>
    </source>
</evidence>
<evidence type="ECO:0000256" key="6">
    <source>
        <dbReference type="SAM" id="Phobius"/>
    </source>
</evidence>